<organism evidence="1 2">
    <name type="scientific">Novosphingobium album</name>
    <name type="common">ex Liu et al. 2023</name>
    <dbReference type="NCBI Taxonomy" id="3031130"/>
    <lineage>
        <taxon>Bacteria</taxon>
        <taxon>Pseudomonadati</taxon>
        <taxon>Pseudomonadota</taxon>
        <taxon>Alphaproteobacteria</taxon>
        <taxon>Sphingomonadales</taxon>
        <taxon>Sphingomonadaceae</taxon>
        <taxon>Novosphingobium</taxon>
    </lineage>
</organism>
<sequence>MSDIAPQNTLSVTLHERDTAKIAQVAVRHLVIAGWTGRDRAALEKHIAELEELGICRPASTPIFYRVAAARLTTAPVIEASGGASSGEVEFAVLRHAGKLWIGVGSDHTDREVEAYGVTVSKQMCDKPVAAHFWDYADVLPHWDRLILRSFIVEQGERRLYQEGPVTAMLAPADLLALWNGGEMAEGTLMFCGTLAAQGGIRPSPGFAFELEDPVFGRTIAHRYAICELEVAG</sequence>
<comment type="caution">
    <text evidence="1">The sequence shown here is derived from an EMBL/GenBank/DDBJ whole genome shotgun (WGS) entry which is preliminary data.</text>
</comment>
<evidence type="ECO:0000313" key="1">
    <source>
        <dbReference type="EMBL" id="MDE8651532.1"/>
    </source>
</evidence>
<dbReference type="Proteomes" id="UP001216253">
    <property type="component" value="Unassembled WGS sequence"/>
</dbReference>
<keyword evidence="2" id="KW-1185">Reference proteome</keyword>
<dbReference type="EMBL" id="JARESE010000019">
    <property type="protein sequence ID" value="MDE8651532.1"/>
    <property type="molecule type" value="Genomic_DNA"/>
</dbReference>
<proteinExistence type="predicted"/>
<dbReference type="RefSeq" id="WP_275227629.1">
    <property type="nucleotide sequence ID" value="NZ_JARESE010000019.1"/>
</dbReference>
<gene>
    <name evidence="1" type="ORF">PYV00_07345</name>
</gene>
<evidence type="ECO:0000313" key="2">
    <source>
        <dbReference type="Proteomes" id="UP001216253"/>
    </source>
</evidence>
<name>A0ABT5WNA0_9SPHN</name>
<dbReference type="InterPro" id="IPR036663">
    <property type="entry name" value="Fumarylacetoacetase_C_sf"/>
</dbReference>
<dbReference type="InterPro" id="IPR021269">
    <property type="entry name" value="DUF2848"/>
</dbReference>
<dbReference type="SUPFAM" id="SSF56529">
    <property type="entry name" value="FAH"/>
    <property type="match status" value="1"/>
</dbReference>
<reference evidence="1 2" key="1">
    <citation type="submission" date="2023-03" db="EMBL/GenBank/DDBJ databases">
        <title>NovoSphingobium album sp. nov. isolated from polycyclic aromatic hydrocarbons- and heavy-metal polluted soil.</title>
        <authorList>
            <person name="Liu Z."/>
            <person name="Wang K."/>
        </authorList>
    </citation>
    <scope>NUCLEOTIDE SEQUENCE [LARGE SCALE GENOMIC DNA]</scope>
    <source>
        <strain evidence="1 2">H3SJ31-1</strain>
    </source>
</reference>
<protein>
    <submittedName>
        <fullName evidence="1">DUF2848 domain-containing protein</fullName>
    </submittedName>
</protein>
<dbReference type="Pfam" id="PF11010">
    <property type="entry name" value="DUF2848"/>
    <property type="match status" value="1"/>
</dbReference>
<accession>A0ABT5WNA0</accession>